<dbReference type="Gene3D" id="1.10.238.260">
    <property type="match status" value="1"/>
</dbReference>
<dbReference type="GO" id="GO:0019752">
    <property type="term" value="P:carboxylic acid metabolic process"/>
    <property type="evidence" value="ECO:0007669"/>
    <property type="project" value="InterPro"/>
</dbReference>
<evidence type="ECO:0000256" key="1">
    <source>
        <dbReference type="ARBA" id="ARBA00006154"/>
    </source>
</evidence>
<dbReference type="Proteomes" id="UP000448292">
    <property type="component" value="Unassembled WGS sequence"/>
</dbReference>
<dbReference type="Pfam" id="PF22617">
    <property type="entry name" value="HCS_D2"/>
    <property type="match status" value="1"/>
</dbReference>
<dbReference type="InterPro" id="IPR013785">
    <property type="entry name" value="Aldolase_TIM"/>
</dbReference>
<evidence type="ECO:0000313" key="6">
    <source>
        <dbReference type="Proteomes" id="UP000448292"/>
    </source>
</evidence>
<evidence type="ECO:0000313" key="5">
    <source>
        <dbReference type="EMBL" id="TVM19201.1"/>
    </source>
</evidence>
<evidence type="ECO:0000256" key="2">
    <source>
        <dbReference type="ARBA" id="ARBA00022679"/>
    </source>
</evidence>
<dbReference type="PANTHER" id="PTHR42880">
    <property type="entry name" value="HOMOCITRATE SYNTHASE"/>
    <property type="match status" value="1"/>
</dbReference>
<sequence length="393" mass="42680">MHSSIRIWDLTLRDGEQTPGVAFSPQDKLDIAAKLDSVGVHHADISFPSSSAQECEATKKILAAGFAMGVNVTAMMRPEDVVLAAELGADEINMMAPLSDVHIEKKFGQDRKTITRRIVEVFRYAASRNVRVNFIGEDTSRADQGFARDVFQLALDNGADKLVICDTVGVMEPAGMGEMTHALIAGVDPAAVFAIHCHNDYGLATANTLAALEAGVHIATVTVNGIGERAGNASLEQVVLALEKLHKVDTGIDMRGLYDLSRLVEERSGMLIGIHQPVVGDNAFTHESGIHVAAMLKDTSTYESLSPEYVGRRHRFVLGKHSGKNNVRRQLELLGLDFDEQHVAAITNEIKQLFAQGSGRAASVVEQERTEPARFGLSEEKFTEIARRIIGES</sequence>
<evidence type="ECO:0000256" key="3">
    <source>
        <dbReference type="RuleBase" id="RU003523"/>
    </source>
</evidence>
<keyword evidence="2 3" id="KW-0808">Transferase</keyword>
<name>A0A7M3MIR4_9BACT</name>
<keyword evidence="6" id="KW-1185">Reference proteome</keyword>
<gene>
    <name evidence="5" type="ORF">DPQ33_02245</name>
</gene>
<proteinExistence type="inferred from homology"/>
<dbReference type="SUPFAM" id="SSF51569">
    <property type="entry name" value="Aldolase"/>
    <property type="match status" value="1"/>
</dbReference>
<dbReference type="InterPro" id="IPR000891">
    <property type="entry name" value="PYR_CT"/>
</dbReference>
<comment type="similarity">
    <text evidence="1 3">Belongs to the alpha-IPM synthase/homocitrate synthase family.</text>
</comment>
<dbReference type="Gene3D" id="3.20.20.70">
    <property type="entry name" value="Aldolase class I"/>
    <property type="match status" value="1"/>
</dbReference>
<feature type="domain" description="Pyruvate carboxyltransferase" evidence="4">
    <location>
        <begin position="5"/>
        <end position="258"/>
    </location>
</feature>
<dbReference type="PROSITE" id="PS00816">
    <property type="entry name" value="AIPM_HOMOCIT_SYNTH_2"/>
    <property type="match status" value="1"/>
</dbReference>
<dbReference type="GO" id="GO:0046912">
    <property type="term" value="F:acyltransferase activity, acyl groups converted into alkyl on transfer"/>
    <property type="evidence" value="ECO:0007669"/>
    <property type="project" value="InterPro"/>
</dbReference>
<dbReference type="PROSITE" id="PS50991">
    <property type="entry name" value="PYR_CT"/>
    <property type="match status" value="1"/>
</dbReference>
<accession>A0A7M3MIR4</accession>
<dbReference type="OrthoDB" id="9803573at2"/>
<dbReference type="EMBL" id="QMIE01000002">
    <property type="protein sequence ID" value="TVM19201.1"/>
    <property type="molecule type" value="Genomic_DNA"/>
</dbReference>
<organism evidence="5 6">
    <name type="scientific">Oceanidesulfovibrio indonesiensis</name>
    <dbReference type="NCBI Taxonomy" id="54767"/>
    <lineage>
        <taxon>Bacteria</taxon>
        <taxon>Pseudomonadati</taxon>
        <taxon>Thermodesulfobacteriota</taxon>
        <taxon>Desulfovibrionia</taxon>
        <taxon>Desulfovibrionales</taxon>
        <taxon>Desulfovibrionaceae</taxon>
        <taxon>Oceanidesulfovibrio</taxon>
    </lineage>
</organism>
<dbReference type="RefSeq" id="WP_144301559.1">
    <property type="nucleotide sequence ID" value="NZ_QMIE01000002.1"/>
</dbReference>
<reference evidence="5 6" key="1">
    <citation type="submission" date="2018-06" db="EMBL/GenBank/DDBJ databases">
        <title>Complete genome of Desulfovibrio indonesiensis P37SLT.</title>
        <authorList>
            <person name="Crispim J.S."/>
            <person name="Vidigal P.M.P."/>
            <person name="Silva L.C.F."/>
            <person name="Laguardia C.N."/>
            <person name="Araujo L.C."/>
            <person name="Dias R.S."/>
            <person name="Sousa M.P."/>
            <person name="Paula S.O."/>
            <person name="Silva C."/>
        </authorList>
    </citation>
    <scope>NUCLEOTIDE SEQUENCE [LARGE SCALE GENOMIC DNA]</scope>
    <source>
        <strain evidence="5 6">P37SLT</strain>
    </source>
</reference>
<comment type="caution">
    <text evidence="5">The sequence shown here is derived from an EMBL/GenBank/DDBJ whole genome shotgun (WGS) entry which is preliminary data.</text>
</comment>
<protein>
    <submittedName>
        <fullName evidence="5">2-isopropylmalate synthase</fullName>
    </submittedName>
</protein>
<dbReference type="PANTHER" id="PTHR42880:SF1">
    <property type="entry name" value="ISOPROPYLMALATE_HOMOCITRATE_CITRAMALATE SYNTHASE FAMILY PROTEIN"/>
    <property type="match status" value="1"/>
</dbReference>
<dbReference type="PROSITE" id="PS00815">
    <property type="entry name" value="AIPM_HOMOCIT_SYNTH_1"/>
    <property type="match status" value="1"/>
</dbReference>
<dbReference type="InterPro" id="IPR002034">
    <property type="entry name" value="AIPM/Hcit_synth_CS"/>
</dbReference>
<evidence type="ECO:0000259" key="4">
    <source>
        <dbReference type="PROSITE" id="PS50991"/>
    </source>
</evidence>
<dbReference type="Pfam" id="PF00682">
    <property type="entry name" value="HMGL-like"/>
    <property type="match status" value="1"/>
</dbReference>
<dbReference type="AlphaFoldDB" id="A0A7M3MIR4"/>
<dbReference type="InterPro" id="IPR054691">
    <property type="entry name" value="LeuA/HCS_post-cat"/>
</dbReference>